<feature type="domain" description="Aminopeptidase N-like N-terminal" evidence="14">
    <location>
        <begin position="47"/>
        <end position="237"/>
    </location>
</feature>
<keyword evidence="7" id="KW-0645">Protease</keyword>
<dbReference type="InterPro" id="IPR016024">
    <property type="entry name" value="ARM-type_fold"/>
</dbReference>
<evidence type="ECO:0000256" key="2">
    <source>
        <dbReference type="ARBA" id="ARBA00001947"/>
    </source>
</evidence>
<feature type="chain" id="PRO_5047502283" description="Aminopeptidase N" evidence="12">
    <location>
        <begin position="22"/>
        <end position="832"/>
    </location>
</feature>
<dbReference type="RefSeq" id="WP_382316567.1">
    <property type="nucleotide sequence ID" value="NZ_JBHUFD010000018.1"/>
</dbReference>
<dbReference type="InterPro" id="IPR045357">
    <property type="entry name" value="Aminopeptidase_N-like_N"/>
</dbReference>
<keyword evidence="16" id="KW-1185">Reference proteome</keyword>
<sequence length="832" mass="92295">MKYAFLAALPGCLLLAAVAQAQAPATPPAAPSSPYRASATKINDLVHTKLAVRFDYAKRYLYGQEWVTLKPHGYATDSLRLDAKGMDIKTVALMNGSTQQPLKYDYSDQANLRINLGKLFKPGEQYIVYIEYTAKPDELKVQGSAAITDAKGLYFVNPDSTVKGKPVQVWTQGETEGSSAWFPTIDRPNQKTTEEIAMTVPAKYVTLSNGRLVSQTPAGPGLRTDTWKMDDPHAPYLFMMAVGDFKIYKDTWRGKEVNYYLEPKYAPFAKQIFGNTPDMMEFYSKRLGVEYPWNKYAQIVARDYVSGAMENTTATLHGEQVQMTDKELIDREYSSESVIAHELFHQWFGDYVTAESWSNLTVNESMADFSEGLYAEYKYGQDAADAHNYRYAQRYLGSKRDVTKNLVRFHYDSQEDMFDLVTYQKGGAIVQMLRTYLGDDVFFAGLQKYLQDNKFGNGEAHQMRLAMEAVSGKDLNWFYNQWYYGAGHPVVSIDYAWDAAAKKQSVTVKQTQPGQPFQLPFTIDYYVNGKPVHQQVTMTEATQTFTMPLAAKPNLVNVDADKTLLWQKTDSKPLAEVAYQYKYAPRFVDRAEALTAALAQQTTSPAARAVVMATLQDKFYQLRIAAAEGLKLDNKDVAKAATPTLRKLATTEKEPHALAAMLNALGQLKDKKDEKLVANELAGNPSATVQGAALRALGSINPSQALAKAKAYEVDAPGALTSAMLSVYAQQGGSAQWAFIRDRFDAATGQSKFRYIGPMTQVLGRLDDPKAFSEDITRLQQLATTPQLKAYGIDKAMVSALQKGAEAQKGKPNAAQNQATAEAAIQAIQAAK</sequence>
<dbReference type="EMBL" id="JBHUFD010000018">
    <property type="protein sequence ID" value="MFD1874611.1"/>
    <property type="molecule type" value="Genomic_DNA"/>
</dbReference>
<evidence type="ECO:0000256" key="6">
    <source>
        <dbReference type="ARBA" id="ARBA00022438"/>
    </source>
</evidence>
<gene>
    <name evidence="15" type="ORF">ACFSDX_19395</name>
</gene>
<evidence type="ECO:0000256" key="10">
    <source>
        <dbReference type="ARBA" id="ARBA00022833"/>
    </source>
</evidence>
<keyword evidence="10" id="KW-0862">Zinc</keyword>
<evidence type="ECO:0000259" key="13">
    <source>
        <dbReference type="Pfam" id="PF01433"/>
    </source>
</evidence>
<dbReference type="InterPro" id="IPR011989">
    <property type="entry name" value="ARM-like"/>
</dbReference>
<dbReference type="CDD" id="cd09603">
    <property type="entry name" value="M1_APN_like"/>
    <property type="match status" value="1"/>
</dbReference>
<reference evidence="16" key="1">
    <citation type="journal article" date="2019" name="Int. J. Syst. Evol. Microbiol.">
        <title>The Global Catalogue of Microorganisms (GCM) 10K type strain sequencing project: providing services to taxonomists for standard genome sequencing and annotation.</title>
        <authorList>
            <consortium name="The Broad Institute Genomics Platform"/>
            <consortium name="The Broad Institute Genome Sequencing Center for Infectious Disease"/>
            <person name="Wu L."/>
            <person name="Ma J."/>
        </authorList>
    </citation>
    <scope>NUCLEOTIDE SEQUENCE [LARGE SCALE GENOMIC DNA]</scope>
    <source>
        <strain evidence="16">CGMCC 1.15795</strain>
    </source>
</reference>
<dbReference type="InterPro" id="IPR050344">
    <property type="entry name" value="Peptidase_M1_aminopeptidases"/>
</dbReference>
<keyword evidence="6 15" id="KW-0031">Aminopeptidase</keyword>
<organism evidence="15 16">
    <name type="scientific">Hymenobacter bucti</name>
    <dbReference type="NCBI Taxonomy" id="1844114"/>
    <lineage>
        <taxon>Bacteria</taxon>
        <taxon>Pseudomonadati</taxon>
        <taxon>Bacteroidota</taxon>
        <taxon>Cytophagia</taxon>
        <taxon>Cytophagales</taxon>
        <taxon>Hymenobacteraceae</taxon>
        <taxon>Hymenobacter</taxon>
    </lineage>
</organism>
<dbReference type="Pfam" id="PF17900">
    <property type="entry name" value="Peptidase_M1_N"/>
    <property type="match status" value="1"/>
</dbReference>
<name>A0ABW4QZ25_9BACT</name>
<evidence type="ECO:0000256" key="7">
    <source>
        <dbReference type="ARBA" id="ARBA00022670"/>
    </source>
</evidence>
<evidence type="ECO:0000256" key="9">
    <source>
        <dbReference type="ARBA" id="ARBA00022801"/>
    </source>
</evidence>
<dbReference type="InterPro" id="IPR042097">
    <property type="entry name" value="Aminopeptidase_N-like_N_sf"/>
</dbReference>
<evidence type="ECO:0000256" key="11">
    <source>
        <dbReference type="ARBA" id="ARBA00023049"/>
    </source>
</evidence>
<evidence type="ECO:0000256" key="5">
    <source>
        <dbReference type="ARBA" id="ARBA00015611"/>
    </source>
</evidence>
<keyword evidence="12" id="KW-0732">Signal</keyword>
<accession>A0ABW4QZ25</accession>
<comment type="similarity">
    <text evidence="3">Belongs to the peptidase M1 family.</text>
</comment>
<dbReference type="Gene3D" id="1.25.10.10">
    <property type="entry name" value="Leucine-rich Repeat Variant"/>
    <property type="match status" value="1"/>
</dbReference>
<dbReference type="PRINTS" id="PR00756">
    <property type="entry name" value="ALADIPTASE"/>
</dbReference>
<evidence type="ECO:0000256" key="12">
    <source>
        <dbReference type="SAM" id="SignalP"/>
    </source>
</evidence>
<dbReference type="SUPFAM" id="SSF55486">
    <property type="entry name" value="Metalloproteases ('zincins'), catalytic domain"/>
    <property type="match status" value="1"/>
</dbReference>
<proteinExistence type="inferred from homology"/>
<evidence type="ECO:0000256" key="4">
    <source>
        <dbReference type="ARBA" id="ARBA00012564"/>
    </source>
</evidence>
<dbReference type="Gene3D" id="2.60.40.1730">
    <property type="entry name" value="tricorn interacting facor f3 domain"/>
    <property type="match status" value="1"/>
</dbReference>
<dbReference type="InterPro" id="IPR014782">
    <property type="entry name" value="Peptidase_M1_dom"/>
</dbReference>
<dbReference type="Proteomes" id="UP001597197">
    <property type="component" value="Unassembled WGS sequence"/>
</dbReference>
<dbReference type="InterPro" id="IPR001930">
    <property type="entry name" value="Peptidase_M1"/>
</dbReference>
<comment type="catalytic activity">
    <reaction evidence="1">
        <text>Release of an N-terminal amino acid, Xaa-|-Yaa- from a peptide, amide or arylamide. Xaa is preferably Ala, but may be most amino acids including Pro (slow action). When a terminal hydrophobic residue is followed by a prolyl residue, the two may be released as an intact Xaa-Pro dipeptide.</text>
        <dbReference type="EC" id="3.4.11.2"/>
    </reaction>
</comment>
<evidence type="ECO:0000256" key="3">
    <source>
        <dbReference type="ARBA" id="ARBA00010136"/>
    </source>
</evidence>
<dbReference type="EC" id="3.4.11.2" evidence="4"/>
<comment type="caution">
    <text evidence="15">The sequence shown here is derived from an EMBL/GenBank/DDBJ whole genome shotgun (WGS) entry which is preliminary data.</text>
</comment>
<evidence type="ECO:0000256" key="1">
    <source>
        <dbReference type="ARBA" id="ARBA00000098"/>
    </source>
</evidence>
<dbReference type="PANTHER" id="PTHR11533:SF174">
    <property type="entry name" value="PUROMYCIN-SENSITIVE AMINOPEPTIDASE-RELATED"/>
    <property type="match status" value="1"/>
</dbReference>
<comment type="cofactor">
    <cofactor evidence="2">
        <name>Zn(2+)</name>
        <dbReference type="ChEBI" id="CHEBI:29105"/>
    </cofactor>
</comment>
<feature type="signal peptide" evidence="12">
    <location>
        <begin position="1"/>
        <end position="21"/>
    </location>
</feature>
<protein>
    <recommendedName>
        <fullName evidence="5">Aminopeptidase N</fullName>
        <ecNumber evidence="4">3.4.11.2</ecNumber>
    </recommendedName>
</protein>
<feature type="domain" description="Peptidase M1 membrane alanine aminopeptidase" evidence="13">
    <location>
        <begin position="275"/>
        <end position="482"/>
    </location>
</feature>
<dbReference type="Pfam" id="PF01433">
    <property type="entry name" value="Peptidase_M1"/>
    <property type="match status" value="1"/>
</dbReference>
<dbReference type="GO" id="GO:0004177">
    <property type="term" value="F:aminopeptidase activity"/>
    <property type="evidence" value="ECO:0007669"/>
    <property type="project" value="UniProtKB-KW"/>
</dbReference>
<evidence type="ECO:0000259" key="14">
    <source>
        <dbReference type="Pfam" id="PF17900"/>
    </source>
</evidence>
<evidence type="ECO:0000256" key="8">
    <source>
        <dbReference type="ARBA" id="ARBA00022723"/>
    </source>
</evidence>
<dbReference type="InterPro" id="IPR027268">
    <property type="entry name" value="Peptidase_M4/M1_CTD_sf"/>
</dbReference>
<evidence type="ECO:0000313" key="15">
    <source>
        <dbReference type="EMBL" id="MFD1874611.1"/>
    </source>
</evidence>
<dbReference type="SUPFAM" id="SSF48371">
    <property type="entry name" value="ARM repeat"/>
    <property type="match status" value="1"/>
</dbReference>
<dbReference type="SUPFAM" id="SSF63737">
    <property type="entry name" value="Leukotriene A4 hydrolase N-terminal domain"/>
    <property type="match status" value="1"/>
</dbReference>
<keyword evidence="8" id="KW-0479">Metal-binding</keyword>
<keyword evidence="11" id="KW-0482">Metalloprotease</keyword>
<dbReference type="PANTHER" id="PTHR11533">
    <property type="entry name" value="PROTEASE M1 ZINC METALLOPROTEASE"/>
    <property type="match status" value="1"/>
</dbReference>
<keyword evidence="9" id="KW-0378">Hydrolase</keyword>
<dbReference type="Gene3D" id="1.10.390.10">
    <property type="entry name" value="Neutral Protease Domain 2"/>
    <property type="match status" value="1"/>
</dbReference>
<evidence type="ECO:0000313" key="16">
    <source>
        <dbReference type="Proteomes" id="UP001597197"/>
    </source>
</evidence>